<name>A0AAN6W348_9PEZI</name>
<dbReference type="AlphaFoldDB" id="A0AAN6W348"/>
<comment type="caution">
    <text evidence="3">The sequence shown here is derived from an EMBL/GenBank/DDBJ whole genome shotgun (WGS) entry which is preliminary data.</text>
</comment>
<feature type="transmembrane region" description="Helical" evidence="2">
    <location>
        <begin position="177"/>
        <end position="199"/>
    </location>
</feature>
<keyword evidence="4" id="KW-1185">Reference proteome</keyword>
<keyword evidence="2" id="KW-0812">Transmembrane</keyword>
<dbReference type="Proteomes" id="UP001302321">
    <property type="component" value="Unassembled WGS sequence"/>
</dbReference>
<reference evidence="3" key="1">
    <citation type="journal article" date="2023" name="Mol. Phylogenet. Evol.">
        <title>Genome-scale phylogeny and comparative genomics of the fungal order Sordariales.</title>
        <authorList>
            <person name="Hensen N."/>
            <person name="Bonometti L."/>
            <person name="Westerberg I."/>
            <person name="Brannstrom I.O."/>
            <person name="Guillou S."/>
            <person name="Cros-Aarteil S."/>
            <person name="Calhoun S."/>
            <person name="Haridas S."/>
            <person name="Kuo A."/>
            <person name="Mondo S."/>
            <person name="Pangilinan J."/>
            <person name="Riley R."/>
            <person name="LaButti K."/>
            <person name="Andreopoulos B."/>
            <person name="Lipzen A."/>
            <person name="Chen C."/>
            <person name="Yan M."/>
            <person name="Daum C."/>
            <person name="Ng V."/>
            <person name="Clum A."/>
            <person name="Steindorff A."/>
            <person name="Ohm R.A."/>
            <person name="Martin F."/>
            <person name="Silar P."/>
            <person name="Natvig D.O."/>
            <person name="Lalanne C."/>
            <person name="Gautier V."/>
            <person name="Ament-Velasquez S.L."/>
            <person name="Kruys A."/>
            <person name="Hutchinson M.I."/>
            <person name="Powell A.J."/>
            <person name="Barry K."/>
            <person name="Miller A.N."/>
            <person name="Grigoriev I.V."/>
            <person name="Debuchy R."/>
            <person name="Gladieux P."/>
            <person name="Hiltunen Thoren M."/>
            <person name="Johannesson H."/>
        </authorList>
    </citation>
    <scope>NUCLEOTIDE SEQUENCE</scope>
    <source>
        <strain evidence="3">CBS 892.96</strain>
    </source>
</reference>
<protein>
    <submittedName>
        <fullName evidence="3">Uncharacterized protein</fullName>
    </submittedName>
</protein>
<feature type="region of interest" description="Disordered" evidence="1">
    <location>
        <begin position="23"/>
        <end position="48"/>
    </location>
</feature>
<accession>A0AAN6W348</accession>
<dbReference type="EMBL" id="MU866299">
    <property type="protein sequence ID" value="KAK4174125.1"/>
    <property type="molecule type" value="Genomic_DNA"/>
</dbReference>
<proteinExistence type="predicted"/>
<gene>
    <name evidence="3" type="ORF">QBC36DRAFT_45961</name>
</gene>
<feature type="transmembrane region" description="Helical" evidence="2">
    <location>
        <begin position="211"/>
        <end position="230"/>
    </location>
</feature>
<organism evidence="3 4">
    <name type="scientific">Triangularia setosa</name>
    <dbReference type="NCBI Taxonomy" id="2587417"/>
    <lineage>
        <taxon>Eukaryota</taxon>
        <taxon>Fungi</taxon>
        <taxon>Dikarya</taxon>
        <taxon>Ascomycota</taxon>
        <taxon>Pezizomycotina</taxon>
        <taxon>Sordariomycetes</taxon>
        <taxon>Sordariomycetidae</taxon>
        <taxon>Sordariales</taxon>
        <taxon>Podosporaceae</taxon>
        <taxon>Triangularia</taxon>
    </lineage>
</organism>
<evidence type="ECO:0000256" key="1">
    <source>
        <dbReference type="SAM" id="MobiDB-lite"/>
    </source>
</evidence>
<reference evidence="3" key="2">
    <citation type="submission" date="2023-05" db="EMBL/GenBank/DDBJ databases">
        <authorList>
            <consortium name="Lawrence Berkeley National Laboratory"/>
            <person name="Steindorff A."/>
            <person name="Hensen N."/>
            <person name="Bonometti L."/>
            <person name="Westerberg I."/>
            <person name="Brannstrom I.O."/>
            <person name="Guillou S."/>
            <person name="Cros-Aarteil S."/>
            <person name="Calhoun S."/>
            <person name="Haridas S."/>
            <person name="Kuo A."/>
            <person name="Mondo S."/>
            <person name="Pangilinan J."/>
            <person name="Riley R."/>
            <person name="Labutti K."/>
            <person name="Andreopoulos B."/>
            <person name="Lipzen A."/>
            <person name="Chen C."/>
            <person name="Yanf M."/>
            <person name="Daum C."/>
            <person name="Ng V."/>
            <person name="Clum A."/>
            <person name="Ohm R."/>
            <person name="Martin F."/>
            <person name="Silar P."/>
            <person name="Natvig D."/>
            <person name="Lalanne C."/>
            <person name="Gautier V."/>
            <person name="Ament-Velasquez S.L."/>
            <person name="Kruys A."/>
            <person name="Hutchinson M.I."/>
            <person name="Powell A.J."/>
            <person name="Barry K."/>
            <person name="Miller A.N."/>
            <person name="Grigoriev I.V."/>
            <person name="Debuchy R."/>
            <person name="Gladieux P."/>
            <person name="Thoren M.H."/>
            <person name="Johannesson H."/>
        </authorList>
    </citation>
    <scope>NUCLEOTIDE SEQUENCE</scope>
    <source>
        <strain evidence="3">CBS 892.96</strain>
    </source>
</reference>
<keyword evidence="2" id="KW-1133">Transmembrane helix</keyword>
<keyword evidence="2" id="KW-0472">Membrane</keyword>
<evidence type="ECO:0000256" key="2">
    <source>
        <dbReference type="SAM" id="Phobius"/>
    </source>
</evidence>
<sequence>MSHLIAPIPTRQHIHQVHLSTRLLPPPSHPPHEHNVTWPNEGHPELKSPKRIGFLPTNHPQNLIWTTRIYTIPQTYRTCLASSKKRKHLLVGTVCLEQNVRLPADMPPPMPDATRARDVRWAAKEAAENETHDTNTTNLPPRMFVVVFRKKEDTDAARKRRGSTCAFFFFSFHSFRAFYESFTSMVSTFFFLFGVVDFQIHHQQSEQKWNIFVNVIVLLLWLTESILPFIPA</sequence>
<evidence type="ECO:0000313" key="4">
    <source>
        <dbReference type="Proteomes" id="UP001302321"/>
    </source>
</evidence>
<evidence type="ECO:0000313" key="3">
    <source>
        <dbReference type="EMBL" id="KAK4174125.1"/>
    </source>
</evidence>